<keyword evidence="3" id="KW-1185">Reference proteome</keyword>
<organism evidence="2 3">
    <name type="scientific">Ideonella aquatica</name>
    <dbReference type="NCBI Taxonomy" id="2824119"/>
    <lineage>
        <taxon>Bacteria</taxon>
        <taxon>Pseudomonadati</taxon>
        <taxon>Pseudomonadota</taxon>
        <taxon>Betaproteobacteria</taxon>
        <taxon>Burkholderiales</taxon>
        <taxon>Sphaerotilaceae</taxon>
        <taxon>Ideonella</taxon>
    </lineage>
</organism>
<dbReference type="AlphaFoldDB" id="A0A941BIJ6"/>
<gene>
    <name evidence="2" type="ORF">KAK06_06705</name>
</gene>
<dbReference type="RefSeq" id="WP_210801161.1">
    <property type="nucleotide sequence ID" value="NZ_JAGQDE010000004.1"/>
</dbReference>
<evidence type="ECO:0000256" key="1">
    <source>
        <dbReference type="SAM" id="MobiDB-lite"/>
    </source>
</evidence>
<evidence type="ECO:0000313" key="2">
    <source>
        <dbReference type="EMBL" id="MBQ0958647.1"/>
    </source>
</evidence>
<dbReference type="EMBL" id="JAGQDE010000004">
    <property type="protein sequence ID" value="MBQ0958647.1"/>
    <property type="molecule type" value="Genomic_DNA"/>
</dbReference>
<evidence type="ECO:0000313" key="3">
    <source>
        <dbReference type="Proteomes" id="UP000678374"/>
    </source>
</evidence>
<comment type="caution">
    <text evidence="2">The sequence shown here is derived from an EMBL/GenBank/DDBJ whole genome shotgun (WGS) entry which is preliminary data.</text>
</comment>
<reference evidence="2" key="1">
    <citation type="submission" date="2021-04" db="EMBL/GenBank/DDBJ databases">
        <title>The genome sequence of Ideonella sp. 4Y11.</title>
        <authorList>
            <person name="Liu Y."/>
        </authorList>
    </citation>
    <scope>NUCLEOTIDE SEQUENCE</scope>
    <source>
        <strain evidence="2">4Y11</strain>
    </source>
</reference>
<name>A0A941BIJ6_9BURK</name>
<dbReference type="Proteomes" id="UP000678374">
    <property type="component" value="Unassembled WGS sequence"/>
</dbReference>
<sequence length="140" mass="15060">MDTTTLPDTTSDAAMVAAALAGLPGDRLARLAARRAFVDLKTMFMRAVEPLQDRKGQWLQEKVRLATDPMDLWLLRGPVLSAQSGSSAEALALRAELYRAIDGVFPQAFGSSHLVPGLPPAGPPIPSLDAARNTRQMPLR</sequence>
<protein>
    <submittedName>
        <fullName evidence="2">Uncharacterized protein</fullName>
    </submittedName>
</protein>
<feature type="region of interest" description="Disordered" evidence="1">
    <location>
        <begin position="120"/>
        <end position="140"/>
    </location>
</feature>
<proteinExistence type="predicted"/>
<accession>A0A941BIJ6</accession>